<proteinExistence type="predicted"/>
<dbReference type="HOGENOM" id="CLU_061552_1_0_7"/>
<dbReference type="PANTHER" id="PTHR42658">
    <property type="entry name" value="HYDROLASE TATD"/>
    <property type="match status" value="1"/>
</dbReference>
<organism evidence="1 2">
    <name type="scientific">Anaeromyxobacter dehalogenans (strain ATCC BAA-258 / DSM 21875 / 2CP-1)</name>
    <dbReference type="NCBI Taxonomy" id="455488"/>
    <lineage>
        <taxon>Bacteria</taxon>
        <taxon>Pseudomonadati</taxon>
        <taxon>Myxococcota</taxon>
        <taxon>Myxococcia</taxon>
        <taxon>Myxococcales</taxon>
        <taxon>Cystobacterineae</taxon>
        <taxon>Anaeromyxobacteraceae</taxon>
        <taxon>Anaeromyxobacter</taxon>
    </lineage>
</organism>
<dbReference type="RefSeq" id="WP_015935134.1">
    <property type="nucleotide sequence ID" value="NC_011891.1"/>
</dbReference>
<dbReference type="SUPFAM" id="SSF51556">
    <property type="entry name" value="Metallo-dependent hydrolases"/>
    <property type="match status" value="1"/>
</dbReference>
<reference evidence="1" key="1">
    <citation type="submission" date="2009-01" db="EMBL/GenBank/DDBJ databases">
        <title>Complete sequence of Anaeromyxobacter dehalogenans 2CP-1.</title>
        <authorList>
            <consortium name="US DOE Joint Genome Institute"/>
            <person name="Lucas S."/>
            <person name="Copeland A."/>
            <person name="Lapidus A."/>
            <person name="Glavina del Rio T."/>
            <person name="Dalin E."/>
            <person name="Tice H."/>
            <person name="Bruce D."/>
            <person name="Goodwin L."/>
            <person name="Pitluck S."/>
            <person name="Saunders E."/>
            <person name="Brettin T."/>
            <person name="Detter J.C."/>
            <person name="Han C."/>
            <person name="Larimer F."/>
            <person name="Land M."/>
            <person name="Hauser L."/>
            <person name="Kyrpides N."/>
            <person name="Ovchinnikova G."/>
            <person name="Beliaev A.S."/>
            <person name="Richardson P."/>
        </authorList>
    </citation>
    <scope>NUCLEOTIDE SEQUENCE</scope>
    <source>
        <strain evidence="1">2CP-1</strain>
    </source>
</reference>
<evidence type="ECO:0000313" key="1">
    <source>
        <dbReference type="EMBL" id="ACL67414.1"/>
    </source>
</evidence>
<dbReference type="AlphaFoldDB" id="B8J9M6"/>
<dbReference type="KEGG" id="acp:A2cp1_4096"/>
<sequence length="275" mass="28277">MFDAFLHAGALGAREVADLRFFGIEGALVPSGDAVVTATPAAIRRGWDQVSTAARRLRRGGLAAWAALGIHPRRIPARGLEALLAELPDALGRREVAALGAVGLAEGGALEERVLARQLELARELRLPVVAAVPLRGRERLTRRLLAALRESELEPARVLVAGADERTVKAIRACGHLAGLALSGGAGPRGAVDAAVRMVASLGPEGIVLGSDAGVGGGDLLALARAADRMAKAGLAPAVIRRVCGANVIRFLGVDPAGLRGRGSSARSARPSSR</sequence>
<dbReference type="EMBL" id="CP001359">
    <property type="protein sequence ID" value="ACL67414.1"/>
    <property type="molecule type" value="Genomic_DNA"/>
</dbReference>
<name>B8J9M6_ANAD2</name>
<gene>
    <name evidence="1" type="ordered locus">A2cp1_4096</name>
</gene>
<keyword evidence="2" id="KW-1185">Reference proteome</keyword>
<protein>
    <submittedName>
        <fullName evidence="1">TatD-related deoxyribonuclease</fullName>
    </submittedName>
</protein>
<dbReference type="PANTHER" id="PTHR42658:SF1">
    <property type="entry name" value="HYDROLASE TATD"/>
    <property type="match status" value="1"/>
</dbReference>
<dbReference type="Proteomes" id="UP000007089">
    <property type="component" value="Chromosome"/>
</dbReference>
<dbReference type="InterPro" id="IPR012022">
    <property type="entry name" value="UCP005295"/>
</dbReference>
<evidence type="ECO:0000313" key="2">
    <source>
        <dbReference type="Proteomes" id="UP000007089"/>
    </source>
</evidence>
<accession>B8J9M6</accession>
<dbReference type="Gene3D" id="3.20.20.140">
    <property type="entry name" value="Metal-dependent hydrolases"/>
    <property type="match status" value="1"/>
</dbReference>
<dbReference type="InterPro" id="IPR032466">
    <property type="entry name" value="Metal_Hydrolase"/>
</dbReference>